<dbReference type="SUPFAM" id="SSF103473">
    <property type="entry name" value="MFS general substrate transporter"/>
    <property type="match status" value="1"/>
</dbReference>
<name>A0ABV4CVB2_9BACT</name>
<dbReference type="Proteomes" id="UP001565200">
    <property type="component" value="Unassembled WGS sequence"/>
</dbReference>
<protein>
    <submittedName>
        <fullName evidence="10">MFS transporter</fullName>
    </submittedName>
</protein>
<feature type="transmembrane region" description="Helical" evidence="8">
    <location>
        <begin position="313"/>
        <end position="332"/>
    </location>
</feature>
<feature type="transmembrane region" description="Helical" evidence="8">
    <location>
        <begin position="73"/>
        <end position="92"/>
    </location>
</feature>
<evidence type="ECO:0000259" key="9">
    <source>
        <dbReference type="PROSITE" id="PS50850"/>
    </source>
</evidence>
<dbReference type="PROSITE" id="PS50850">
    <property type="entry name" value="MFS"/>
    <property type="match status" value="1"/>
</dbReference>
<evidence type="ECO:0000313" key="11">
    <source>
        <dbReference type="Proteomes" id="UP001565200"/>
    </source>
</evidence>
<dbReference type="PANTHER" id="PTHR23522">
    <property type="entry name" value="BLL5896 PROTEIN"/>
    <property type="match status" value="1"/>
</dbReference>
<organism evidence="10 11">
    <name type="scientific">Heminiphilus faecis</name>
    <dbReference type="NCBI Taxonomy" id="2601703"/>
    <lineage>
        <taxon>Bacteria</taxon>
        <taxon>Pseudomonadati</taxon>
        <taxon>Bacteroidota</taxon>
        <taxon>Bacteroidia</taxon>
        <taxon>Bacteroidales</taxon>
        <taxon>Muribaculaceae</taxon>
        <taxon>Heminiphilus</taxon>
    </lineage>
</organism>
<feature type="domain" description="Major facilitator superfamily (MFS) profile" evidence="9">
    <location>
        <begin position="215"/>
        <end position="445"/>
    </location>
</feature>
<keyword evidence="2" id="KW-0813">Transport</keyword>
<evidence type="ECO:0000256" key="6">
    <source>
        <dbReference type="ARBA" id="ARBA00023136"/>
    </source>
</evidence>
<feature type="transmembrane region" description="Helical" evidence="8">
    <location>
        <begin position="164"/>
        <end position="184"/>
    </location>
</feature>
<evidence type="ECO:0000256" key="1">
    <source>
        <dbReference type="ARBA" id="ARBA00004651"/>
    </source>
</evidence>
<reference evidence="10 11" key="1">
    <citation type="submission" date="2024-03" db="EMBL/GenBank/DDBJ databases">
        <title>Mouse gut bacterial collection (mGBC) of GemPharmatech.</title>
        <authorList>
            <person name="He Y."/>
            <person name="Dong L."/>
            <person name="Wu D."/>
            <person name="Gao X."/>
            <person name="Lin Z."/>
        </authorList>
    </citation>
    <scope>NUCLEOTIDE SEQUENCE [LARGE SCALE GENOMIC DNA]</scope>
    <source>
        <strain evidence="10 11">54-13</strain>
    </source>
</reference>
<evidence type="ECO:0000256" key="5">
    <source>
        <dbReference type="ARBA" id="ARBA00022989"/>
    </source>
</evidence>
<sequence>MKTIKIKLALLTFIEFAVWGAYLTSLGSYLFNVGLKSDIGIFYAVQGIVSIFMPALTGIIADRWIQAQKTLSLSHLLAGIFMLAAGFYGMTAGDAPEFGILFTLYSLSVAFFMPTIGLHNSVAYTALEKAGLDAIKHFPPIRVFGTVGFIVAMLFVNFTGYQNTYAQLITSGVLSFVMVFYALLMPACPVNRAKRGGGFVEAFGLKAFSLFRQKQMAIFFVFSMLLGVALQITNGFANPFIQAFGSIPEYADDWGVHNANALISLSQMSETLCILLIPFFLRRFGIKIVMLMSMVAWALRFGFFGIGNPGSGVWLFILSMIVYGIAFDFFNISGSLYVNSKTHASLRSSAQGLFMLMTNGVGATIGTLCAQAVIDHYVYSQTENEAIISGWHTSWLIFAAYALVIAVLFMLIFRDNDKHPSISGDEAADIDGNEPDGMTSITDKN</sequence>
<feature type="transmembrane region" description="Helical" evidence="8">
    <location>
        <begin position="98"/>
        <end position="118"/>
    </location>
</feature>
<dbReference type="EMBL" id="JBCLPP010000002">
    <property type="protein sequence ID" value="MEY8244190.1"/>
    <property type="molecule type" value="Genomic_DNA"/>
</dbReference>
<gene>
    <name evidence="10" type="ORF">AAK873_01005</name>
</gene>
<dbReference type="RefSeq" id="WP_121698985.1">
    <property type="nucleotide sequence ID" value="NZ_JBCLPP010000002.1"/>
</dbReference>
<keyword evidence="5 8" id="KW-1133">Transmembrane helix</keyword>
<evidence type="ECO:0000313" key="10">
    <source>
        <dbReference type="EMBL" id="MEY8244190.1"/>
    </source>
</evidence>
<dbReference type="Gene3D" id="1.20.1250.20">
    <property type="entry name" value="MFS general substrate transporter like domains"/>
    <property type="match status" value="2"/>
</dbReference>
<feature type="transmembrane region" description="Helical" evidence="8">
    <location>
        <begin position="139"/>
        <end position="158"/>
    </location>
</feature>
<comment type="caution">
    <text evidence="10">The sequence shown here is derived from an EMBL/GenBank/DDBJ whole genome shotgun (WGS) entry which is preliminary data.</text>
</comment>
<dbReference type="InterPro" id="IPR004740">
    <property type="entry name" value="Nuc_H_symport"/>
</dbReference>
<feature type="transmembrane region" description="Helical" evidence="8">
    <location>
        <begin position="353"/>
        <end position="374"/>
    </location>
</feature>
<evidence type="ECO:0000256" key="7">
    <source>
        <dbReference type="SAM" id="MobiDB-lite"/>
    </source>
</evidence>
<keyword evidence="6 8" id="KW-0472">Membrane</keyword>
<evidence type="ECO:0000256" key="2">
    <source>
        <dbReference type="ARBA" id="ARBA00022448"/>
    </source>
</evidence>
<keyword evidence="4 8" id="KW-0812">Transmembrane</keyword>
<feature type="region of interest" description="Disordered" evidence="7">
    <location>
        <begin position="423"/>
        <end position="445"/>
    </location>
</feature>
<feature type="transmembrane region" description="Helical" evidence="8">
    <location>
        <begin position="394"/>
        <end position="413"/>
    </location>
</feature>
<feature type="transmembrane region" description="Helical" evidence="8">
    <location>
        <begin position="261"/>
        <end position="281"/>
    </location>
</feature>
<dbReference type="Pfam" id="PF03825">
    <property type="entry name" value="Nuc_H_symport"/>
    <property type="match status" value="1"/>
</dbReference>
<feature type="transmembrane region" description="Helical" evidence="8">
    <location>
        <begin position="288"/>
        <end position="307"/>
    </location>
</feature>
<evidence type="ECO:0000256" key="4">
    <source>
        <dbReference type="ARBA" id="ARBA00022692"/>
    </source>
</evidence>
<keyword evidence="11" id="KW-1185">Reference proteome</keyword>
<comment type="subcellular location">
    <subcellularLocation>
        <location evidence="1">Cell membrane</location>
        <topology evidence="1">Multi-pass membrane protein</topology>
    </subcellularLocation>
</comment>
<proteinExistence type="predicted"/>
<dbReference type="InterPro" id="IPR036259">
    <property type="entry name" value="MFS_trans_sf"/>
</dbReference>
<dbReference type="PANTHER" id="PTHR23522:SF4">
    <property type="entry name" value="NUCLEOSIDE PERMEASE NUPG-RELATED"/>
    <property type="match status" value="1"/>
</dbReference>
<evidence type="ECO:0000256" key="8">
    <source>
        <dbReference type="SAM" id="Phobius"/>
    </source>
</evidence>
<feature type="transmembrane region" description="Helical" evidence="8">
    <location>
        <begin position="216"/>
        <end position="241"/>
    </location>
</feature>
<dbReference type="InterPro" id="IPR020846">
    <property type="entry name" value="MFS_dom"/>
</dbReference>
<feature type="transmembrane region" description="Helical" evidence="8">
    <location>
        <begin position="39"/>
        <end position="61"/>
    </location>
</feature>
<accession>A0ABV4CVB2</accession>
<evidence type="ECO:0000256" key="3">
    <source>
        <dbReference type="ARBA" id="ARBA00022475"/>
    </source>
</evidence>
<keyword evidence="3" id="KW-1003">Cell membrane</keyword>